<organism evidence="2 3">
    <name type="scientific">Hibiscus sabdariffa</name>
    <name type="common">roselle</name>
    <dbReference type="NCBI Taxonomy" id="183260"/>
    <lineage>
        <taxon>Eukaryota</taxon>
        <taxon>Viridiplantae</taxon>
        <taxon>Streptophyta</taxon>
        <taxon>Embryophyta</taxon>
        <taxon>Tracheophyta</taxon>
        <taxon>Spermatophyta</taxon>
        <taxon>Magnoliopsida</taxon>
        <taxon>eudicotyledons</taxon>
        <taxon>Gunneridae</taxon>
        <taxon>Pentapetalae</taxon>
        <taxon>rosids</taxon>
        <taxon>malvids</taxon>
        <taxon>Malvales</taxon>
        <taxon>Malvaceae</taxon>
        <taxon>Malvoideae</taxon>
        <taxon>Hibiscus</taxon>
    </lineage>
</organism>
<name>A0ABR2TJZ1_9ROSI</name>
<sequence length="152" mass="16442">MVPRASSRTPSGWVQVNVDASANIADGKAAIACIFRNDHGSWINGFVRDVGRCSVFLAELWAVHDGLAQAWTLGFRRVVIDTDCLENNIADRLATLGRSSSRCGLLLSSPPADLFVLVEEEKEQSAGEPVLTQNWRVTANVVCFNLHSDSGG</sequence>
<dbReference type="InterPro" id="IPR036397">
    <property type="entry name" value="RNaseH_sf"/>
</dbReference>
<dbReference type="Gene3D" id="3.30.420.10">
    <property type="entry name" value="Ribonuclease H-like superfamily/Ribonuclease H"/>
    <property type="match status" value="1"/>
</dbReference>
<accession>A0ABR2TJZ1</accession>
<feature type="domain" description="RNase H type-1" evidence="1">
    <location>
        <begin position="17"/>
        <end position="85"/>
    </location>
</feature>
<dbReference type="Pfam" id="PF13456">
    <property type="entry name" value="RVT_3"/>
    <property type="match status" value="1"/>
</dbReference>
<dbReference type="CDD" id="cd06222">
    <property type="entry name" value="RNase_H_like"/>
    <property type="match status" value="1"/>
</dbReference>
<dbReference type="EMBL" id="JBBPBN010000005">
    <property type="protein sequence ID" value="KAK9037785.1"/>
    <property type="molecule type" value="Genomic_DNA"/>
</dbReference>
<dbReference type="InterPro" id="IPR002156">
    <property type="entry name" value="RNaseH_domain"/>
</dbReference>
<proteinExistence type="predicted"/>
<dbReference type="InterPro" id="IPR012337">
    <property type="entry name" value="RNaseH-like_sf"/>
</dbReference>
<dbReference type="PANTHER" id="PTHR47723:SF19">
    <property type="entry name" value="POLYNUCLEOTIDYL TRANSFERASE, RIBONUCLEASE H-LIKE SUPERFAMILY PROTEIN"/>
    <property type="match status" value="1"/>
</dbReference>
<gene>
    <name evidence="2" type="ORF">V6N11_022685</name>
</gene>
<keyword evidence="3" id="KW-1185">Reference proteome</keyword>
<evidence type="ECO:0000259" key="1">
    <source>
        <dbReference type="Pfam" id="PF13456"/>
    </source>
</evidence>
<evidence type="ECO:0000313" key="3">
    <source>
        <dbReference type="Proteomes" id="UP001396334"/>
    </source>
</evidence>
<reference evidence="2 3" key="1">
    <citation type="journal article" date="2024" name="G3 (Bethesda)">
        <title>Genome assembly of Hibiscus sabdariffa L. provides insights into metabolisms of medicinal natural products.</title>
        <authorList>
            <person name="Kim T."/>
        </authorList>
    </citation>
    <scope>NUCLEOTIDE SEQUENCE [LARGE SCALE GENOMIC DNA]</scope>
    <source>
        <strain evidence="2">TK-2024</strain>
        <tissue evidence="2">Old leaves</tissue>
    </source>
</reference>
<dbReference type="Proteomes" id="UP001396334">
    <property type="component" value="Unassembled WGS sequence"/>
</dbReference>
<comment type="caution">
    <text evidence="2">The sequence shown here is derived from an EMBL/GenBank/DDBJ whole genome shotgun (WGS) entry which is preliminary data.</text>
</comment>
<evidence type="ECO:0000313" key="2">
    <source>
        <dbReference type="EMBL" id="KAK9037785.1"/>
    </source>
</evidence>
<dbReference type="InterPro" id="IPR044730">
    <property type="entry name" value="RNase_H-like_dom_plant"/>
</dbReference>
<dbReference type="PANTHER" id="PTHR47723">
    <property type="entry name" value="OS05G0353850 PROTEIN"/>
    <property type="match status" value="1"/>
</dbReference>
<dbReference type="SUPFAM" id="SSF53098">
    <property type="entry name" value="Ribonuclease H-like"/>
    <property type="match status" value="1"/>
</dbReference>
<protein>
    <recommendedName>
        <fullName evidence="1">RNase H type-1 domain-containing protein</fullName>
    </recommendedName>
</protein>
<dbReference type="InterPro" id="IPR053151">
    <property type="entry name" value="RNase_H-like"/>
</dbReference>